<dbReference type="InterPro" id="IPR036915">
    <property type="entry name" value="Cyclin-like_sf"/>
</dbReference>
<keyword evidence="3" id="KW-0131">Cell cycle</keyword>
<dbReference type="Gene3D" id="1.10.472.10">
    <property type="entry name" value="Cyclin-like"/>
    <property type="match status" value="2"/>
</dbReference>
<protein>
    <recommendedName>
        <fullName evidence="9">Cyclin A</fullName>
    </recommendedName>
</protein>
<keyword evidence="8" id="KW-1185">Reference proteome</keyword>
<dbReference type="InterPro" id="IPR048258">
    <property type="entry name" value="Cyclins_cyclin-box"/>
</dbReference>
<dbReference type="InterPro" id="IPR013763">
    <property type="entry name" value="Cyclin-like_dom"/>
</dbReference>
<dbReference type="Proteomes" id="UP001408789">
    <property type="component" value="Unassembled WGS sequence"/>
</dbReference>
<evidence type="ECO:0000256" key="4">
    <source>
        <dbReference type="RuleBase" id="RU000383"/>
    </source>
</evidence>
<accession>A0AAP0GL84</accession>
<evidence type="ECO:0008006" key="9">
    <source>
        <dbReference type="Google" id="ProtNLM"/>
    </source>
</evidence>
<dbReference type="InterPro" id="IPR006671">
    <property type="entry name" value="Cyclin_N"/>
</dbReference>
<keyword evidence="1" id="KW-0132">Cell division</keyword>
<gene>
    <name evidence="7" type="ORF">SSX86_028857</name>
</gene>
<evidence type="ECO:0000259" key="5">
    <source>
        <dbReference type="SMART" id="SM00385"/>
    </source>
</evidence>
<keyword evidence="2 4" id="KW-0195">Cyclin</keyword>
<dbReference type="SMART" id="SM00385">
    <property type="entry name" value="CYCLIN"/>
    <property type="match status" value="2"/>
</dbReference>
<evidence type="ECO:0000256" key="2">
    <source>
        <dbReference type="ARBA" id="ARBA00023127"/>
    </source>
</evidence>
<dbReference type="Pfam" id="PF00134">
    <property type="entry name" value="Cyclin_N"/>
    <property type="match status" value="1"/>
</dbReference>
<dbReference type="PANTHER" id="PTHR10177">
    <property type="entry name" value="CYCLINS"/>
    <property type="match status" value="1"/>
</dbReference>
<dbReference type="InterPro" id="IPR039361">
    <property type="entry name" value="Cyclin"/>
</dbReference>
<dbReference type="Pfam" id="PF02984">
    <property type="entry name" value="Cyclin_C"/>
    <property type="match status" value="1"/>
</dbReference>
<evidence type="ECO:0000256" key="3">
    <source>
        <dbReference type="ARBA" id="ARBA00023306"/>
    </source>
</evidence>
<evidence type="ECO:0000256" key="1">
    <source>
        <dbReference type="ARBA" id="ARBA00022618"/>
    </source>
</evidence>
<organism evidence="7 8">
    <name type="scientific">Deinandra increscens subsp. villosa</name>
    <dbReference type="NCBI Taxonomy" id="3103831"/>
    <lineage>
        <taxon>Eukaryota</taxon>
        <taxon>Viridiplantae</taxon>
        <taxon>Streptophyta</taxon>
        <taxon>Embryophyta</taxon>
        <taxon>Tracheophyta</taxon>
        <taxon>Spermatophyta</taxon>
        <taxon>Magnoliopsida</taxon>
        <taxon>eudicotyledons</taxon>
        <taxon>Gunneridae</taxon>
        <taxon>Pentapetalae</taxon>
        <taxon>asterids</taxon>
        <taxon>campanulids</taxon>
        <taxon>Asterales</taxon>
        <taxon>Asteraceae</taxon>
        <taxon>Asteroideae</taxon>
        <taxon>Heliantheae alliance</taxon>
        <taxon>Madieae</taxon>
        <taxon>Madiinae</taxon>
        <taxon>Deinandra</taxon>
    </lineage>
</organism>
<dbReference type="EMBL" id="JBCNJP010000027">
    <property type="protein sequence ID" value="KAK9052229.1"/>
    <property type="molecule type" value="Genomic_DNA"/>
</dbReference>
<dbReference type="GO" id="GO:0051301">
    <property type="term" value="P:cell division"/>
    <property type="evidence" value="ECO:0007669"/>
    <property type="project" value="UniProtKB-KW"/>
</dbReference>
<dbReference type="SUPFAM" id="SSF47954">
    <property type="entry name" value="Cyclin-like"/>
    <property type="match status" value="2"/>
</dbReference>
<dbReference type="FunFam" id="1.10.472.10:FF:000001">
    <property type="entry name" value="G2/mitotic-specific cyclin"/>
    <property type="match status" value="1"/>
</dbReference>
<sequence>MEERGKRMGYVILNLRQVKNKILIRYLSKIQKGKNCKKVKKKIRNRECSVKPIFDPQMYEDIYEYIRYMELRETRPVRQNILENMKMDVRPELVDWLANVAQQYKLRPETLHLSVSYMDRFLTTNTLIDMNIGHLALISLLIAGKYEEARRLTIEDLCLRVEYPATKQQLVQMEADVLKALKYEIGYPTAHSFVRRLTEVDQEDSETPNLRLEFLSYYLAELSLVEYRCIEFLPSLVAASAIFLARFTFNPSSHPWLAKIAWIQSPFEFYQRHLMKNSIPLLAEMEYDDDIDIRFANVISFVRMIDLGFTTVKGYIEGYICPLMLQNTPRYAYWQDKVTQFVQNPQQNTPAEKVEELRDIGRIGQENLGMMNTPSGKQSGKQ</sequence>
<evidence type="ECO:0000259" key="6">
    <source>
        <dbReference type="SMART" id="SM01332"/>
    </source>
</evidence>
<feature type="domain" description="Cyclin-like" evidence="5">
    <location>
        <begin position="95"/>
        <end position="179"/>
    </location>
</feature>
<feature type="domain" description="Cyclin C-terminal" evidence="6">
    <location>
        <begin position="188"/>
        <end position="304"/>
    </location>
</feature>
<dbReference type="SMART" id="SM01332">
    <property type="entry name" value="Cyclin_C"/>
    <property type="match status" value="1"/>
</dbReference>
<evidence type="ECO:0000313" key="8">
    <source>
        <dbReference type="Proteomes" id="UP001408789"/>
    </source>
</evidence>
<dbReference type="AlphaFoldDB" id="A0AAP0GL84"/>
<reference evidence="7 8" key="1">
    <citation type="submission" date="2024-04" db="EMBL/GenBank/DDBJ databases">
        <title>The reference genome of an endangered Asteraceae, Deinandra increscens subsp. villosa, native to the Central Coast of California.</title>
        <authorList>
            <person name="Guilliams M."/>
            <person name="Hasenstab-Lehman K."/>
            <person name="Meyer R."/>
            <person name="Mcevoy S."/>
        </authorList>
    </citation>
    <scope>NUCLEOTIDE SEQUENCE [LARGE SCALE GENOMIC DNA]</scope>
    <source>
        <tissue evidence="7">Leaf</tissue>
    </source>
</reference>
<name>A0AAP0GL84_9ASTR</name>
<comment type="caution">
    <text evidence="7">The sequence shown here is derived from an EMBL/GenBank/DDBJ whole genome shotgun (WGS) entry which is preliminary data.</text>
</comment>
<dbReference type="PROSITE" id="PS00292">
    <property type="entry name" value="CYCLINS"/>
    <property type="match status" value="1"/>
</dbReference>
<proteinExistence type="inferred from homology"/>
<evidence type="ECO:0000313" key="7">
    <source>
        <dbReference type="EMBL" id="KAK9052229.1"/>
    </source>
</evidence>
<comment type="similarity">
    <text evidence="4">Belongs to the cyclin family.</text>
</comment>
<feature type="domain" description="Cyclin-like" evidence="5">
    <location>
        <begin position="192"/>
        <end position="283"/>
    </location>
</feature>
<dbReference type="InterPro" id="IPR004367">
    <property type="entry name" value="Cyclin_C-dom"/>
</dbReference>